<dbReference type="Proteomes" id="UP000694547">
    <property type="component" value="Chromosome 17"/>
</dbReference>
<accession>A0A8C8TZE2</accession>
<name>A0A8C8TZE2_PERMB</name>
<proteinExistence type="predicted"/>
<dbReference type="AlphaFoldDB" id="A0A8C8TZE2"/>
<dbReference type="Ensembl" id="ENSPEMT00000026026.2">
    <property type="protein sequence ID" value="ENSPEMP00000021664.2"/>
    <property type="gene ID" value="ENSPEMG00000019233.2"/>
</dbReference>
<dbReference type="GO" id="GO:0061844">
    <property type="term" value="P:antimicrobial humoral immune response mediated by antimicrobial peptide"/>
    <property type="evidence" value="ECO:0007669"/>
    <property type="project" value="TreeGrafter"/>
</dbReference>
<dbReference type="PANTHER" id="PTHR14081:SF1">
    <property type="entry name" value="SPERM-ASSOCIATED ANTIGEN 11A-RELATED"/>
    <property type="match status" value="1"/>
</dbReference>
<evidence type="ECO:0000256" key="1">
    <source>
        <dbReference type="ARBA" id="ARBA00004613"/>
    </source>
</evidence>
<evidence type="ECO:0000256" key="3">
    <source>
        <dbReference type="ARBA" id="ARBA00022729"/>
    </source>
</evidence>
<reference evidence="6" key="3">
    <citation type="submission" date="2025-09" db="UniProtKB">
        <authorList>
            <consortium name="Ensembl"/>
        </authorList>
    </citation>
    <scope>IDENTIFICATION</scope>
</reference>
<sequence>HETEIPPFFVSLLFVVLLFTGKAASGLVLGTRLFLQSSLWVWKSGVGQKTSKPWSTEPIFPAEPNYKIIKCKRNEGNCKEYCNFMETQVGYCLREKEACYLCIK</sequence>
<comment type="subcellular location">
    <subcellularLocation>
        <location evidence="1">Secreted</location>
    </subcellularLocation>
</comment>
<keyword evidence="3" id="KW-0732">Signal</keyword>
<evidence type="ECO:0000313" key="7">
    <source>
        <dbReference type="Proteomes" id="UP000694547"/>
    </source>
</evidence>
<dbReference type="InterPro" id="IPR007988">
    <property type="entry name" value="Sperm_Ag_11A_B"/>
</dbReference>
<dbReference type="GO" id="GO:0005576">
    <property type="term" value="C:extracellular region"/>
    <property type="evidence" value="ECO:0007669"/>
    <property type="project" value="UniProtKB-SubCell"/>
</dbReference>
<evidence type="ECO:0000256" key="2">
    <source>
        <dbReference type="ARBA" id="ARBA00022525"/>
    </source>
</evidence>
<organism evidence="6 7">
    <name type="scientific">Peromyscus maniculatus bairdii</name>
    <name type="common">Prairie deer mouse</name>
    <dbReference type="NCBI Taxonomy" id="230844"/>
    <lineage>
        <taxon>Eukaryota</taxon>
        <taxon>Metazoa</taxon>
        <taxon>Chordata</taxon>
        <taxon>Craniata</taxon>
        <taxon>Vertebrata</taxon>
        <taxon>Euteleostomi</taxon>
        <taxon>Mammalia</taxon>
        <taxon>Eutheria</taxon>
        <taxon>Euarchontoglires</taxon>
        <taxon>Glires</taxon>
        <taxon>Rodentia</taxon>
        <taxon>Myomorpha</taxon>
        <taxon>Muroidea</taxon>
        <taxon>Cricetidae</taxon>
        <taxon>Neotominae</taxon>
        <taxon>Peromyscus</taxon>
    </lineage>
</organism>
<reference evidence="6" key="2">
    <citation type="submission" date="2025-08" db="UniProtKB">
        <authorList>
            <consortium name="Ensembl"/>
        </authorList>
    </citation>
    <scope>IDENTIFICATION</scope>
</reference>
<evidence type="ECO:0000256" key="5">
    <source>
        <dbReference type="SAM" id="Phobius"/>
    </source>
</evidence>
<keyword evidence="2" id="KW-0964">Secreted</keyword>
<keyword evidence="5" id="KW-1133">Transmembrane helix</keyword>
<keyword evidence="5" id="KW-0472">Membrane</keyword>
<comment type="function">
    <text evidence="4">Has antimicrobial activity against E.coli. Plays a role in the defense response in the male reproductive tract, contributing to sperm maturation, storage and protection.</text>
</comment>
<reference evidence="6 7" key="1">
    <citation type="submission" date="2018-10" db="EMBL/GenBank/DDBJ databases">
        <title>Improved assembly of the deer mouse Peromyscus maniculatus genome.</title>
        <authorList>
            <person name="Lassance J.-M."/>
            <person name="Hoekstra H.E."/>
        </authorList>
    </citation>
    <scope>NUCLEOTIDE SEQUENCE [LARGE SCALE GENOMIC DNA]</scope>
</reference>
<feature type="transmembrane region" description="Helical" evidence="5">
    <location>
        <begin position="12"/>
        <end position="35"/>
    </location>
</feature>
<dbReference type="PANTHER" id="PTHR14081">
    <property type="entry name" value="SPERM-ASSOCIATED ANTIGEN 11A-RELATED-RELATED"/>
    <property type="match status" value="1"/>
</dbReference>
<protein>
    <submittedName>
        <fullName evidence="6">Uncharacterized protein</fullName>
    </submittedName>
</protein>
<keyword evidence="5" id="KW-0812">Transmembrane</keyword>
<keyword evidence="7" id="KW-1185">Reference proteome</keyword>
<evidence type="ECO:0000256" key="4">
    <source>
        <dbReference type="ARBA" id="ARBA00045473"/>
    </source>
</evidence>
<evidence type="ECO:0000313" key="6">
    <source>
        <dbReference type="Ensembl" id="ENSPEMP00000021664.2"/>
    </source>
</evidence>